<dbReference type="InterPro" id="IPR036074">
    <property type="entry name" value="CbiD_sf"/>
</dbReference>
<evidence type="ECO:0000313" key="6">
    <source>
        <dbReference type="EMBL" id="SDZ13541.1"/>
    </source>
</evidence>
<dbReference type="EMBL" id="FNQE01000021">
    <property type="protein sequence ID" value="SDZ13541.1"/>
    <property type="molecule type" value="Genomic_DNA"/>
</dbReference>
<dbReference type="SUPFAM" id="SSF111342">
    <property type="entry name" value="CbiD-like"/>
    <property type="match status" value="1"/>
</dbReference>
<evidence type="ECO:0000256" key="1">
    <source>
        <dbReference type="ARBA" id="ARBA00022573"/>
    </source>
</evidence>
<organism evidence="6 7">
    <name type="scientific">Proteiniborus ethanoligenes</name>
    <dbReference type="NCBI Taxonomy" id="415015"/>
    <lineage>
        <taxon>Bacteria</taxon>
        <taxon>Bacillati</taxon>
        <taxon>Bacillota</taxon>
        <taxon>Clostridia</taxon>
        <taxon>Eubacteriales</taxon>
        <taxon>Proteiniborus</taxon>
    </lineage>
</organism>
<dbReference type="EC" id="2.1.1.195" evidence="5"/>
<dbReference type="Gene3D" id="3.30.2110.10">
    <property type="entry name" value="CbiD-like"/>
    <property type="match status" value="1"/>
</dbReference>
<proteinExistence type="inferred from homology"/>
<keyword evidence="4 5" id="KW-0949">S-adenosyl-L-methionine</keyword>
<dbReference type="STRING" id="415015.SAMN05660462_01962"/>
<comment type="pathway">
    <text evidence="5">Cofactor biosynthesis; adenosylcobalamin biosynthesis; cob(II)yrinate a,c-diamide from sirohydrochlorin (anaerobic route): step 6/10.</text>
</comment>
<dbReference type="Pfam" id="PF01888">
    <property type="entry name" value="CbiD"/>
    <property type="match status" value="1"/>
</dbReference>
<evidence type="ECO:0000256" key="3">
    <source>
        <dbReference type="ARBA" id="ARBA00022679"/>
    </source>
</evidence>
<dbReference type="PANTHER" id="PTHR35863">
    <property type="entry name" value="COBALT-PRECORRIN-5B C(1)-METHYLTRANSFERASE"/>
    <property type="match status" value="1"/>
</dbReference>
<comment type="similarity">
    <text evidence="5">Belongs to the CbiD family.</text>
</comment>
<keyword evidence="7" id="KW-1185">Reference proteome</keyword>
<dbReference type="HAMAP" id="MF_00787">
    <property type="entry name" value="CbiD"/>
    <property type="match status" value="1"/>
</dbReference>
<sequence length="371" mass="40556">MLEHYIVKDGKKLRYGYTTGSCAAAAAKAATEILFSKKILDTIEIDTPKGWKLKLKVEEPSFDNSSATCCVKKDAGDDPDSTDGIKIYAKVTKNQEGEINLTGGTGIGIVTKPGLSVPVGEYAINPVPREMIRTEVSKTIPKGQGVDVQIYAPDGVQISKKTFNPKLGIEGGISIIGTSGIVEPMSEEALKSSLELELSILREQGIKKIIYSPGNYGKDFGINNNLDEKILVKISNYVGFMIDKAVEYNIKEILFIGHIGKLVKVAAGIFDTHSKVADGRLETLAANCALLGANQQLIQQIMESNTTEEAIDYILLNNMEKVFDFLAHKISNKCEERSYNQIKFGTIIFSLKHGMLGMCSNGTLMLEEYKI</sequence>
<dbReference type="NCBIfam" id="TIGR00312">
    <property type="entry name" value="cbiD"/>
    <property type="match status" value="1"/>
</dbReference>
<keyword evidence="3 5" id="KW-0808">Transferase</keyword>
<name>A0A1H3QKB6_9FIRM</name>
<accession>A0A1H3QKB6</accession>
<evidence type="ECO:0000256" key="2">
    <source>
        <dbReference type="ARBA" id="ARBA00022603"/>
    </source>
</evidence>
<dbReference type="PIRSF" id="PIRSF026782">
    <property type="entry name" value="CbiD"/>
    <property type="match status" value="1"/>
</dbReference>
<evidence type="ECO:0000256" key="5">
    <source>
        <dbReference type="HAMAP-Rule" id="MF_00787"/>
    </source>
</evidence>
<dbReference type="UniPathway" id="UPA00148">
    <property type="reaction ID" value="UER00227"/>
</dbReference>
<comment type="function">
    <text evidence="5">Catalyzes the methylation of C-1 in cobalt-precorrin-5B to form cobalt-precorrin-6A.</text>
</comment>
<dbReference type="RefSeq" id="WP_208975242.1">
    <property type="nucleotide sequence ID" value="NZ_FNQE01000021.1"/>
</dbReference>
<dbReference type="Proteomes" id="UP000198625">
    <property type="component" value="Unassembled WGS sequence"/>
</dbReference>
<gene>
    <name evidence="5" type="primary">cbiD</name>
    <name evidence="6" type="ORF">SAMN05660462_01962</name>
</gene>
<dbReference type="GO" id="GO:0043780">
    <property type="term" value="F:cobalt-precorrin-5B C1-methyltransferase activity"/>
    <property type="evidence" value="ECO:0007669"/>
    <property type="project" value="RHEA"/>
</dbReference>
<dbReference type="PANTHER" id="PTHR35863:SF1">
    <property type="entry name" value="COBALT-PRECORRIN-5B C(1)-METHYLTRANSFERASE"/>
    <property type="match status" value="1"/>
</dbReference>
<comment type="catalytic activity">
    <reaction evidence="5">
        <text>Co-precorrin-5B + S-adenosyl-L-methionine = Co-precorrin-6A + S-adenosyl-L-homocysteine</text>
        <dbReference type="Rhea" id="RHEA:26285"/>
        <dbReference type="ChEBI" id="CHEBI:57856"/>
        <dbReference type="ChEBI" id="CHEBI:59789"/>
        <dbReference type="ChEBI" id="CHEBI:60063"/>
        <dbReference type="ChEBI" id="CHEBI:60064"/>
        <dbReference type="EC" id="2.1.1.195"/>
    </reaction>
</comment>
<protein>
    <recommendedName>
        <fullName evidence="5">Cobalt-precorrin-5B C(1)-methyltransferase</fullName>
        <ecNumber evidence="5">2.1.1.195</ecNumber>
    </recommendedName>
    <alternativeName>
        <fullName evidence="5">Cobalt-precorrin-6A synthase</fullName>
    </alternativeName>
</protein>
<dbReference type="InterPro" id="IPR002748">
    <property type="entry name" value="CbiD"/>
</dbReference>
<evidence type="ECO:0000313" key="7">
    <source>
        <dbReference type="Proteomes" id="UP000198625"/>
    </source>
</evidence>
<evidence type="ECO:0000256" key="4">
    <source>
        <dbReference type="ARBA" id="ARBA00022691"/>
    </source>
</evidence>
<keyword evidence="1 5" id="KW-0169">Cobalamin biosynthesis</keyword>
<dbReference type="GO" id="GO:0032259">
    <property type="term" value="P:methylation"/>
    <property type="evidence" value="ECO:0007669"/>
    <property type="project" value="UniProtKB-KW"/>
</dbReference>
<dbReference type="GO" id="GO:0019251">
    <property type="term" value="P:anaerobic cobalamin biosynthetic process"/>
    <property type="evidence" value="ECO:0007669"/>
    <property type="project" value="UniProtKB-UniRule"/>
</dbReference>
<reference evidence="6 7" key="1">
    <citation type="submission" date="2016-10" db="EMBL/GenBank/DDBJ databases">
        <authorList>
            <person name="de Groot N.N."/>
        </authorList>
    </citation>
    <scope>NUCLEOTIDE SEQUENCE [LARGE SCALE GENOMIC DNA]</scope>
    <source>
        <strain evidence="6 7">DSM 21650</strain>
    </source>
</reference>
<dbReference type="AlphaFoldDB" id="A0A1H3QKB6"/>
<keyword evidence="2 5" id="KW-0489">Methyltransferase</keyword>